<dbReference type="Pfam" id="PF02847">
    <property type="entry name" value="MA3"/>
    <property type="match status" value="1"/>
</dbReference>
<dbReference type="InterPro" id="IPR003890">
    <property type="entry name" value="MIF4G-like_typ-3"/>
</dbReference>
<accession>A0A427YR54</accession>
<reference evidence="9 10" key="1">
    <citation type="submission" date="2018-11" db="EMBL/GenBank/DDBJ databases">
        <title>Genome sequence of Saitozyma podzolica DSM 27192.</title>
        <authorList>
            <person name="Aliyu H."/>
            <person name="Gorte O."/>
            <person name="Ochsenreither K."/>
        </authorList>
    </citation>
    <scope>NUCLEOTIDE SEQUENCE [LARGE SCALE GENOMIC DNA]</scope>
    <source>
        <strain evidence="9 10">DSM 27192</strain>
    </source>
</reference>
<feature type="region of interest" description="Disordered" evidence="7">
    <location>
        <begin position="418"/>
        <end position="453"/>
    </location>
</feature>
<evidence type="ECO:0000259" key="8">
    <source>
        <dbReference type="PROSITE" id="PS51366"/>
    </source>
</evidence>
<feature type="compositionally biased region" description="Acidic residues" evidence="7">
    <location>
        <begin position="423"/>
        <end position="445"/>
    </location>
</feature>
<comment type="similarity">
    <text evidence="3">Belongs to the CWC22 family.</text>
</comment>
<evidence type="ECO:0000256" key="5">
    <source>
        <dbReference type="ARBA" id="ARBA00023187"/>
    </source>
</evidence>
<keyword evidence="4" id="KW-0507">mRNA processing</keyword>
<evidence type="ECO:0000256" key="7">
    <source>
        <dbReference type="SAM" id="MobiDB-lite"/>
    </source>
</evidence>
<dbReference type="Pfam" id="PF02854">
    <property type="entry name" value="MIF4G"/>
    <property type="match status" value="1"/>
</dbReference>
<evidence type="ECO:0000256" key="3">
    <source>
        <dbReference type="ARBA" id="ARBA00006856"/>
    </source>
</evidence>
<feature type="compositionally biased region" description="Basic and acidic residues" evidence="7">
    <location>
        <begin position="792"/>
        <end position="801"/>
    </location>
</feature>
<gene>
    <name evidence="9" type="primary">CWC22</name>
    <name evidence="9" type="ORF">EHS25_007915</name>
</gene>
<organism evidence="9 10">
    <name type="scientific">Saitozyma podzolica</name>
    <dbReference type="NCBI Taxonomy" id="1890683"/>
    <lineage>
        <taxon>Eukaryota</taxon>
        <taxon>Fungi</taxon>
        <taxon>Dikarya</taxon>
        <taxon>Basidiomycota</taxon>
        <taxon>Agaricomycotina</taxon>
        <taxon>Tremellomycetes</taxon>
        <taxon>Tremellales</taxon>
        <taxon>Trimorphomycetaceae</taxon>
        <taxon>Saitozyma</taxon>
    </lineage>
</organism>
<sequence>MPRSPSRSRSPVASRSRSVSRSRTPDDIPASKRKRVDQRRSPSPNPRDRSPSPPTRRRRDSSPPHRGPNSPEVSAPRVMDVDPFRRRQREAAMLESQISSELASKTNGNGNGNGNGTVARVNGGGGAADEGAKAEFAKLLGSRSGGAYIPPARLRAMQAEAAKDKKSAEYQRLSWDALRKSINGLINKVNVSNIKHVVPELFGENIIRGKGLFARSIMRAQASSLPFTPIFAALVAIINTKLPQVGELVLIRLISQFRRAYKRNDKTVCHATSTFIAHLVNQYVAHEIVALQILLLCLDRPTDDSIEVAVGFMREVGLFLSENSPKANNTVFERFRAVLHEGAISKRCQYMIEVLFQVRKDKYKDNPSVPEGLDLVEEAEQITHKITLDDELQVQESLNLFKVDPNFMENEERYNEIKREILGDSDDEEESDSEYESDEDEDEENAVAPEKAGITDMTETNLINLRRTIYLTIMNSLNFEEAVHKLMKINIPEGREIELCNMIVECCSQERTYSNFYGLIGERFCKLNRVWTDCFQEAFAKYYDTIHRYETNKLRNIGRFFGHLLASDGISWAVFHVVHMNEEETTSSSRIFVKILMQEMTEEMGIAKLVERFAIPDLRPAFAGMFPMDNPKNTRFAINYFTSIGLGKATEEMRTYLQNAPKMLAAQHAAMKAAESSDSDESSDLSSSDTDSSDFSSDESDSDSYYSRRRRARSDKSRSPPPRKRRYSDGSDDSRSPPPRRRADSRSPPPVRRAADSPPRRRRYSDERSPPPRRRSPSPSPPPARRSPPRKRYSDERDDRSPPPPRRSNDDCSPPPRRRSPPPPRREYDDRGNGRGGPGGRDDRAPPRRYADDDTPPRRRSWPSNDRSDVDGMSDEGKGKRILETSPKTGYWTRIPSSKVNRPQHATRKYANCSRKCCTPDPVPLVLMPGTRQLCSMSTSQESQTTVSSSSHTSTCEVRNHFFAFVGRWQARLEDGANPVEAFFQSSPDEVLSALVSDNPTLEEQEASMAAIGSAVVASGSSERRNVYSECIAGYLNVMNQIPQFQQGVNADADSLRRMLNTVLSRTVTDRDHLTLGGPPTQVSTASYLPDTLETLTALRIPWNLGVISRVGSLSPARAVGRDRRSFFRATGLSDAPRPRGATIETAES</sequence>
<dbReference type="GO" id="GO:0003723">
    <property type="term" value="F:RNA binding"/>
    <property type="evidence" value="ECO:0007669"/>
    <property type="project" value="InterPro"/>
</dbReference>
<name>A0A427YR54_9TREE</name>
<evidence type="ECO:0000256" key="1">
    <source>
        <dbReference type="ARBA" id="ARBA00003777"/>
    </source>
</evidence>
<evidence type="ECO:0000256" key="4">
    <source>
        <dbReference type="ARBA" id="ARBA00022664"/>
    </source>
</evidence>
<dbReference type="InterPro" id="IPR050781">
    <property type="entry name" value="CWC22_splicing_factor"/>
</dbReference>
<comment type="caution">
    <text evidence="9">The sequence shown here is derived from an EMBL/GenBank/DDBJ whole genome shotgun (WGS) entry which is preliminary data.</text>
</comment>
<dbReference type="AlphaFoldDB" id="A0A427YR54"/>
<dbReference type="STRING" id="1890683.A0A427YR54"/>
<evidence type="ECO:0000256" key="2">
    <source>
        <dbReference type="ARBA" id="ARBA00004123"/>
    </source>
</evidence>
<feature type="compositionally biased region" description="Low complexity" evidence="7">
    <location>
        <begin position="1"/>
        <end position="22"/>
    </location>
</feature>
<feature type="compositionally biased region" description="Basic and acidic residues" evidence="7">
    <location>
        <begin position="866"/>
        <end position="883"/>
    </location>
</feature>
<dbReference type="Gene3D" id="1.25.40.180">
    <property type="match status" value="1"/>
</dbReference>
<dbReference type="FunFam" id="1.25.40.180:FF:000004">
    <property type="entry name" value="pre-mRNA-splicing factor CWC22 homolog"/>
    <property type="match status" value="1"/>
</dbReference>
<feature type="compositionally biased region" description="Basic and acidic residues" evidence="7">
    <location>
        <begin position="840"/>
        <end position="857"/>
    </location>
</feature>
<dbReference type="PROSITE" id="PS51366">
    <property type="entry name" value="MI"/>
    <property type="match status" value="1"/>
</dbReference>
<dbReference type="PANTHER" id="PTHR18034">
    <property type="entry name" value="CELL CYCLE CONTROL PROTEIN CWF22-RELATED"/>
    <property type="match status" value="1"/>
</dbReference>
<feature type="compositionally biased region" description="Basic and acidic residues" evidence="7">
    <location>
        <begin position="727"/>
        <end position="745"/>
    </location>
</feature>
<feature type="compositionally biased region" description="Low complexity" evidence="7">
    <location>
        <begin position="684"/>
        <end position="695"/>
    </location>
</feature>
<keyword evidence="6" id="KW-0539">Nucleus</keyword>
<dbReference type="InterPro" id="IPR003891">
    <property type="entry name" value="Initiation_fac_eIF4g_MI"/>
</dbReference>
<dbReference type="GO" id="GO:0000398">
    <property type="term" value="P:mRNA splicing, via spliceosome"/>
    <property type="evidence" value="ECO:0007669"/>
    <property type="project" value="TreeGrafter"/>
</dbReference>
<dbReference type="EMBL" id="RSCD01000004">
    <property type="protein sequence ID" value="RSH93557.1"/>
    <property type="molecule type" value="Genomic_DNA"/>
</dbReference>
<dbReference type="PANTHER" id="PTHR18034:SF3">
    <property type="entry name" value="PRE-MRNA-SPLICING FACTOR CWC22 HOMOLOG"/>
    <property type="match status" value="1"/>
</dbReference>
<feature type="compositionally biased region" description="Basic and acidic residues" evidence="7">
    <location>
        <begin position="824"/>
        <end position="833"/>
    </location>
</feature>
<feature type="region of interest" description="Disordered" evidence="7">
    <location>
        <begin position="1"/>
        <end position="81"/>
    </location>
</feature>
<evidence type="ECO:0000313" key="9">
    <source>
        <dbReference type="EMBL" id="RSH93557.1"/>
    </source>
</evidence>
<comment type="function">
    <text evidence="1">Involved in pre-mRNA splicing.</text>
</comment>
<evidence type="ECO:0000256" key="6">
    <source>
        <dbReference type="ARBA" id="ARBA00023242"/>
    </source>
</evidence>
<dbReference type="GO" id="GO:0071013">
    <property type="term" value="C:catalytic step 2 spliceosome"/>
    <property type="evidence" value="ECO:0007669"/>
    <property type="project" value="TreeGrafter"/>
</dbReference>
<keyword evidence="10" id="KW-1185">Reference proteome</keyword>
<feature type="compositionally biased region" description="Polar residues" evidence="7">
    <location>
        <begin position="96"/>
        <end position="105"/>
    </location>
</feature>
<dbReference type="SUPFAM" id="SSF48371">
    <property type="entry name" value="ARM repeat"/>
    <property type="match status" value="1"/>
</dbReference>
<proteinExistence type="inferred from homology"/>
<dbReference type="InterPro" id="IPR016024">
    <property type="entry name" value="ARM-type_fold"/>
</dbReference>
<dbReference type="SMART" id="SM00544">
    <property type="entry name" value="MA3"/>
    <property type="match status" value="1"/>
</dbReference>
<dbReference type="Proteomes" id="UP000279259">
    <property type="component" value="Unassembled WGS sequence"/>
</dbReference>
<dbReference type="SMART" id="SM00543">
    <property type="entry name" value="MIF4G"/>
    <property type="match status" value="1"/>
</dbReference>
<feature type="compositionally biased region" description="Basic and acidic residues" evidence="7">
    <location>
        <begin position="753"/>
        <end position="770"/>
    </location>
</feature>
<dbReference type="OrthoDB" id="1924287at2759"/>
<feature type="domain" description="MI" evidence="8">
    <location>
        <begin position="464"/>
        <end position="580"/>
    </location>
</feature>
<protein>
    <submittedName>
        <fullName evidence="9">Pre-mRNA-splicing factor cwc22</fullName>
    </submittedName>
</protein>
<evidence type="ECO:0000313" key="10">
    <source>
        <dbReference type="Proteomes" id="UP000279259"/>
    </source>
</evidence>
<feature type="region of interest" description="Disordered" evidence="7">
    <location>
        <begin position="93"/>
        <end position="116"/>
    </location>
</feature>
<comment type="subcellular location">
    <subcellularLocation>
        <location evidence="2">Nucleus</location>
    </subcellularLocation>
</comment>
<feature type="region of interest" description="Disordered" evidence="7">
    <location>
        <begin position="668"/>
        <end position="911"/>
    </location>
</feature>
<keyword evidence="5" id="KW-0508">mRNA splicing</keyword>